<comment type="caution">
    <text evidence="3">The sequence shown here is derived from an EMBL/GenBank/DDBJ whole genome shotgun (WGS) entry which is preliminary data.</text>
</comment>
<evidence type="ECO:0000313" key="3">
    <source>
        <dbReference type="EMBL" id="OIJ90558.1"/>
    </source>
</evidence>
<dbReference type="InterPro" id="IPR011047">
    <property type="entry name" value="Quinoprotein_ADH-like_sf"/>
</dbReference>
<organism evidence="3 4">
    <name type="scientific">Streptomyces monashensis</name>
    <dbReference type="NCBI Taxonomy" id="1678012"/>
    <lineage>
        <taxon>Bacteria</taxon>
        <taxon>Bacillati</taxon>
        <taxon>Actinomycetota</taxon>
        <taxon>Actinomycetes</taxon>
        <taxon>Kitasatosporales</taxon>
        <taxon>Streptomycetaceae</taxon>
        <taxon>Streptomyces</taxon>
    </lineage>
</organism>
<dbReference type="InterPro" id="IPR013783">
    <property type="entry name" value="Ig-like_fold"/>
</dbReference>
<protein>
    <recommendedName>
        <fullName evidence="5">Fibronectin type-III domain-containing protein</fullName>
    </recommendedName>
</protein>
<dbReference type="Gene3D" id="2.60.40.10">
    <property type="entry name" value="Immunoglobulins"/>
    <property type="match status" value="1"/>
</dbReference>
<dbReference type="GO" id="GO:0005975">
    <property type="term" value="P:carbohydrate metabolic process"/>
    <property type="evidence" value="ECO:0007669"/>
    <property type="project" value="UniProtKB-ARBA"/>
</dbReference>
<feature type="region of interest" description="Disordered" evidence="1">
    <location>
        <begin position="412"/>
        <end position="431"/>
    </location>
</feature>
<dbReference type="OrthoDB" id="9802683at2"/>
<evidence type="ECO:0000313" key="4">
    <source>
        <dbReference type="Proteomes" id="UP000179642"/>
    </source>
</evidence>
<accession>A0A1S2PA17</accession>
<feature type="chain" id="PRO_5010373247" description="Fibronectin type-III domain-containing protein" evidence="2">
    <location>
        <begin position="34"/>
        <end position="513"/>
    </location>
</feature>
<evidence type="ECO:0000256" key="2">
    <source>
        <dbReference type="SAM" id="SignalP"/>
    </source>
</evidence>
<gene>
    <name evidence="3" type="ORF">BIV23_40610</name>
</gene>
<dbReference type="Proteomes" id="UP000179642">
    <property type="component" value="Unassembled WGS sequence"/>
</dbReference>
<dbReference type="EMBL" id="MLYO01000089">
    <property type="protein sequence ID" value="OIJ90558.1"/>
    <property type="molecule type" value="Genomic_DNA"/>
</dbReference>
<reference evidence="3 4" key="1">
    <citation type="submission" date="2016-10" db="EMBL/GenBank/DDBJ databases">
        <title>Genome sequence of Streptomyces sp. MUSC 1.</title>
        <authorList>
            <person name="Lee L.-H."/>
            <person name="Ser H.-L."/>
            <person name="Law J.W.-F."/>
        </authorList>
    </citation>
    <scope>NUCLEOTIDE SEQUENCE [LARGE SCALE GENOMIC DNA]</scope>
    <source>
        <strain evidence="3 4">MUSC 1</strain>
    </source>
</reference>
<dbReference type="SUPFAM" id="SSF50998">
    <property type="entry name" value="Quinoprotein alcohol dehydrogenase-like"/>
    <property type="match status" value="1"/>
</dbReference>
<evidence type="ECO:0000256" key="1">
    <source>
        <dbReference type="SAM" id="MobiDB-lite"/>
    </source>
</evidence>
<keyword evidence="2" id="KW-0732">Signal</keyword>
<sequence>MRPSKKTARTATTASAVVLLAAASLTSAFGAQAHDVRTRSGEKALRGETPLTAAPLATWQTDGIVWSVEYARGVVYVGGTFDSVRPPGAKPGQKRVARKNFAAFDAVTGKLLPCAHSFTEGAGTVRALKASRDGKVLYVGGSFGKVDGAGVASAVALNTADCSLRRDFRPAVAAPVRTIETTGTTVYLGGDFTVVDGQERKRVAAFSPSGTLLPFKADIDEPVRAVLAAPDRGQVLVGGAFHNVNGKPEQALVSLNPATGSTVRSFPDWLPERSAVTSLTRNGDRFYLGAEGEGTGIFDGRIAGRLADGKMVWKDTCLGATQDVVVYRNVLYSASHAHYCGLTPGGFPDGPRRHFLAQSIGDRSILHWFPDTDDGIGEGVGPRTLVMAGDILWAGGEFTTVNGKPQQGLTRFGAGPGDTAPEAVPGLTGGRTRAGKVTLSWRAAWDRDDAELTYRIYRDGVLVASPKRRSTEWDRPDMTYTDSVPHGSHHRYTIAVTDGKHTTPRSQPLDVTA</sequence>
<keyword evidence="4" id="KW-1185">Reference proteome</keyword>
<dbReference type="AlphaFoldDB" id="A0A1S2PA17"/>
<evidence type="ECO:0008006" key="5">
    <source>
        <dbReference type="Google" id="ProtNLM"/>
    </source>
</evidence>
<name>A0A1S2PA17_9ACTN</name>
<feature type="signal peptide" evidence="2">
    <location>
        <begin position="1"/>
        <end position="33"/>
    </location>
</feature>
<proteinExistence type="predicted"/>